<name>A0ACB8RND1_9AGAM</name>
<reference evidence="1" key="1">
    <citation type="submission" date="2021-02" db="EMBL/GenBank/DDBJ databases">
        <authorList>
            <consortium name="DOE Joint Genome Institute"/>
            <person name="Ahrendt S."/>
            <person name="Looney B.P."/>
            <person name="Miyauchi S."/>
            <person name="Morin E."/>
            <person name="Drula E."/>
            <person name="Courty P.E."/>
            <person name="Chicoki N."/>
            <person name="Fauchery L."/>
            <person name="Kohler A."/>
            <person name="Kuo A."/>
            <person name="Labutti K."/>
            <person name="Pangilinan J."/>
            <person name="Lipzen A."/>
            <person name="Riley R."/>
            <person name="Andreopoulos W."/>
            <person name="He G."/>
            <person name="Johnson J."/>
            <person name="Barry K.W."/>
            <person name="Grigoriev I.V."/>
            <person name="Nagy L."/>
            <person name="Hibbett D."/>
            <person name="Henrissat B."/>
            <person name="Matheny P.B."/>
            <person name="Labbe J."/>
            <person name="Martin F."/>
        </authorList>
    </citation>
    <scope>NUCLEOTIDE SEQUENCE</scope>
    <source>
        <strain evidence="1">FP105234-sp</strain>
    </source>
</reference>
<organism evidence="1 2">
    <name type="scientific">Auriscalpium vulgare</name>
    <dbReference type="NCBI Taxonomy" id="40419"/>
    <lineage>
        <taxon>Eukaryota</taxon>
        <taxon>Fungi</taxon>
        <taxon>Dikarya</taxon>
        <taxon>Basidiomycota</taxon>
        <taxon>Agaricomycotina</taxon>
        <taxon>Agaricomycetes</taxon>
        <taxon>Russulales</taxon>
        <taxon>Auriscalpiaceae</taxon>
        <taxon>Auriscalpium</taxon>
    </lineage>
</organism>
<protein>
    <submittedName>
        <fullName evidence="1">Uncharacterized protein</fullName>
    </submittedName>
</protein>
<gene>
    <name evidence="1" type="ORF">FA95DRAFT_1607669</name>
</gene>
<accession>A0ACB8RND1</accession>
<dbReference type="EMBL" id="MU275950">
    <property type="protein sequence ID" value="KAI0045494.1"/>
    <property type="molecule type" value="Genomic_DNA"/>
</dbReference>
<evidence type="ECO:0000313" key="1">
    <source>
        <dbReference type="EMBL" id="KAI0045494.1"/>
    </source>
</evidence>
<sequence>MSTETPDSPPLVTVTCKHLDKPHFLANFVVFHGVPVALWACAWLRHNPLFLAGCAVYLFIVAIGNWPENPGEAKKPRPEPPYPSWLAVWVHVLSAGSALAWAILAGPSNPVVQLLLALIAMLAGGVFVASAVELLEPCSKCTRR</sequence>
<comment type="caution">
    <text evidence="1">The sequence shown here is derived from an EMBL/GenBank/DDBJ whole genome shotgun (WGS) entry which is preliminary data.</text>
</comment>
<dbReference type="Proteomes" id="UP000814033">
    <property type="component" value="Unassembled WGS sequence"/>
</dbReference>
<proteinExistence type="predicted"/>
<keyword evidence="2" id="KW-1185">Reference proteome</keyword>
<evidence type="ECO:0000313" key="2">
    <source>
        <dbReference type="Proteomes" id="UP000814033"/>
    </source>
</evidence>
<reference evidence="1" key="2">
    <citation type="journal article" date="2022" name="New Phytol.">
        <title>Evolutionary transition to the ectomycorrhizal habit in the genomes of a hyperdiverse lineage of mushroom-forming fungi.</title>
        <authorList>
            <person name="Looney B."/>
            <person name="Miyauchi S."/>
            <person name="Morin E."/>
            <person name="Drula E."/>
            <person name="Courty P.E."/>
            <person name="Kohler A."/>
            <person name="Kuo A."/>
            <person name="LaButti K."/>
            <person name="Pangilinan J."/>
            <person name="Lipzen A."/>
            <person name="Riley R."/>
            <person name="Andreopoulos W."/>
            <person name="He G."/>
            <person name="Johnson J."/>
            <person name="Nolan M."/>
            <person name="Tritt A."/>
            <person name="Barry K.W."/>
            <person name="Grigoriev I.V."/>
            <person name="Nagy L.G."/>
            <person name="Hibbett D."/>
            <person name="Henrissat B."/>
            <person name="Matheny P.B."/>
            <person name="Labbe J."/>
            <person name="Martin F.M."/>
        </authorList>
    </citation>
    <scope>NUCLEOTIDE SEQUENCE</scope>
    <source>
        <strain evidence="1">FP105234-sp</strain>
    </source>
</reference>